<feature type="compositionally biased region" description="Polar residues" evidence="1">
    <location>
        <begin position="1"/>
        <end position="11"/>
    </location>
</feature>
<organism evidence="2 3">
    <name type="scientific">Pestalotiopsis fici (strain W106-1 / CGMCC3.15140)</name>
    <dbReference type="NCBI Taxonomy" id="1229662"/>
    <lineage>
        <taxon>Eukaryota</taxon>
        <taxon>Fungi</taxon>
        <taxon>Dikarya</taxon>
        <taxon>Ascomycota</taxon>
        <taxon>Pezizomycotina</taxon>
        <taxon>Sordariomycetes</taxon>
        <taxon>Xylariomycetidae</taxon>
        <taxon>Amphisphaeriales</taxon>
        <taxon>Sporocadaceae</taxon>
        <taxon>Pestalotiopsis</taxon>
    </lineage>
</organism>
<evidence type="ECO:0000313" key="3">
    <source>
        <dbReference type="Proteomes" id="UP000030651"/>
    </source>
</evidence>
<gene>
    <name evidence="2" type="ORF">PFICI_04157</name>
</gene>
<feature type="compositionally biased region" description="Basic and acidic residues" evidence="1">
    <location>
        <begin position="213"/>
        <end position="223"/>
    </location>
</feature>
<sequence length="237" mass="25425">MATSNQPTKSDQPYDLEPLQRATPQGAFIDISAAQLMGPRTRCPPQVWTNSQSSYGTQQTSRTCSSISTYQSSAQSWVSPTSTMCEMPGHLALAELPSPSQPVFGSALTESPVTEDLRGSALSLAVANIDLDMALSTSLRHDSYDIQPNWSMGNPDIGFTTPTKSDVAVPPPQPVTEAFGDDFRFVAPGSILCVPVDTERRVSGSSIQAPEPHTFDFDYHEPDASQSSPSASLRSDP</sequence>
<evidence type="ECO:0000256" key="1">
    <source>
        <dbReference type="SAM" id="MobiDB-lite"/>
    </source>
</evidence>
<feature type="region of interest" description="Disordered" evidence="1">
    <location>
        <begin position="1"/>
        <end position="23"/>
    </location>
</feature>
<dbReference type="GeneID" id="19269170"/>
<dbReference type="EMBL" id="KI912110">
    <property type="protein sequence ID" value="ETS86132.1"/>
    <property type="molecule type" value="Genomic_DNA"/>
</dbReference>
<dbReference type="RefSeq" id="XP_007830929.1">
    <property type="nucleotide sequence ID" value="XM_007832738.1"/>
</dbReference>
<protein>
    <submittedName>
        <fullName evidence="2">Uncharacterized protein</fullName>
    </submittedName>
</protein>
<feature type="compositionally biased region" description="Low complexity" evidence="1">
    <location>
        <begin position="224"/>
        <end position="237"/>
    </location>
</feature>
<name>W3XKY6_PESFW</name>
<keyword evidence="3" id="KW-1185">Reference proteome</keyword>
<dbReference type="AlphaFoldDB" id="W3XKY6"/>
<dbReference type="HOGENOM" id="CLU_1170977_0_0_1"/>
<feature type="region of interest" description="Disordered" evidence="1">
    <location>
        <begin position="203"/>
        <end position="237"/>
    </location>
</feature>
<accession>W3XKY6</accession>
<reference evidence="3" key="1">
    <citation type="journal article" date="2015" name="BMC Genomics">
        <title>Genomic and transcriptomic analysis of the endophytic fungus Pestalotiopsis fici reveals its lifestyle and high potential for synthesis of natural products.</title>
        <authorList>
            <person name="Wang X."/>
            <person name="Zhang X."/>
            <person name="Liu L."/>
            <person name="Xiang M."/>
            <person name="Wang W."/>
            <person name="Sun X."/>
            <person name="Che Y."/>
            <person name="Guo L."/>
            <person name="Liu G."/>
            <person name="Guo L."/>
            <person name="Wang C."/>
            <person name="Yin W.B."/>
            <person name="Stadler M."/>
            <person name="Zhang X."/>
            <person name="Liu X."/>
        </authorList>
    </citation>
    <scope>NUCLEOTIDE SEQUENCE [LARGE SCALE GENOMIC DNA]</scope>
    <source>
        <strain evidence="3">W106-1 / CGMCC3.15140</strain>
    </source>
</reference>
<dbReference type="Proteomes" id="UP000030651">
    <property type="component" value="Unassembled WGS sequence"/>
</dbReference>
<dbReference type="KEGG" id="pfy:PFICI_04157"/>
<evidence type="ECO:0000313" key="2">
    <source>
        <dbReference type="EMBL" id="ETS86132.1"/>
    </source>
</evidence>
<proteinExistence type="predicted"/>
<dbReference type="InParanoid" id="W3XKY6"/>